<reference evidence="1 2" key="1">
    <citation type="submission" date="2021-06" db="EMBL/GenBank/DDBJ databases">
        <authorList>
            <person name="Kallberg Y."/>
            <person name="Tangrot J."/>
            <person name="Rosling A."/>
        </authorList>
    </citation>
    <scope>NUCLEOTIDE SEQUENCE [LARGE SCALE GENOMIC DNA]</scope>
    <source>
        <strain evidence="1 2">120-4 pot B 10/14</strain>
    </source>
</reference>
<name>A0ABN7V0Q8_GIGMA</name>
<dbReference type="EMBL" id="CAJVQB010008015">
    <property type="protein sequence ID" value="CAG8712770.1"/>
    <property type="molecule type" value="Genomic_DNA"/>
</dbReference>
<evidence type="ECO:0000313" key="1">
    <source>
        <dbReference type="EMBL" id="CAG8712770.1"/>
    </source>
</evidence>
<keyword evidence="2" id="KW-1185">Reference proteome</keyword>
<comment type="caution">
    <text evidence="1">The sequence shown here is derived from an EMBL/GenBank/DDBJ whole genome shotgun (WGS) entry which is preliminary data.</text>
</comment>
<accession>A0ABN7V0Q8</accession>
<feature type="non-terminal residue" evidence="1">
    <location>
        <position position="259"/>
    </location>
</feature>
<organism evidence="1 2">
    <name type="scientific">Gigaspora margarita</name>
    <dbReference type="NCBI Taxonomy" id="4874"/>
    <lineage>
        <taxon>Eukaryota</taxon>
        <taxon>Fungi</taxon>
        <taxon>Fungi incertae sedis</taxon>
        <taxon>Mucoromycota</taxon>
        <taxon>Glomeromycotina</taxon>
        <taxon>Glomeromycetes</taxon>
        <taxon>Diversisporales</taxon>
        <taxon>Gigasporaceae</taxon>
        <taxon>Gigaspora</taxon>
    </lineage>
</organism>
<proteinExistence type="predicted"/>
<dbReference type="Proteomes" id="UP000789901">
    <property type="component" value="Unassembled WGS sequence"/>
</dbReference>
<sequence>MTSDQLIRVQPINHQHDHQHTLYPGTGPEIKQQIQEIAADYSSYPVISYTNHTVYIFQLLQQSTNPPREYFCALLYTCRYTANSGFETLANQLQQAYQQTNKFELDPFLVLYTQNTTTIAVENSDSDSDLELNRLFQTPSPTPIVQNMDDDLFCNPWTEHNPAVYLTNTLPDLDDWDKETPQVYAKKISKSGQTVGLEQTNLVLHEINTGNAKPISQRPYALSRLPEQQEVTVYYLGLETETIYDNHNYNYLFPKVYQE</sequence>
<evidence type="ECO:0000313" key="2">
    <source>
        <dbReference type="Proteomes" id="UP000789901"/>
    </source>
</evidence>
<gene>
    <name evidence="1" type="ORF">GMARGA_LOCUS12873</name>
</gene>
<protein>
    <submittedName>
        <fullName evidence="1">18797_t:CDS:1</fullName>
    </submittedName>
</protein>